<reference evidence="2 3" key="1">
    <citation type="submission" date="2020-09" db="EMBL/GenBank/DDBJ databases">
        <title>TT11 complete genome.</title>
        <authorList>
            <person name="Wu Z."/>
        </authorList>
    </citation>
    <scope>NUCLEOTIDE SEQUENCE [LARGE SCALE GENOMIC DNA]</scope>
    <source>
        <strain evidence="2 3">TT11</strain>
    </source>
</reference>
<dbReference type="Pfam" id="PF14897">
    <property type="entry name" value="EpsG"/>
    <property type="match status" value="1"/>
</dbReference>
<feature type="transmembrane region" description="Helical" evidence="1">
    <location>
        <begin position="153"/>
        <end position="181"/>
    </location>
</feature>
<keyword evidence="1" id="KW-0812">Transmembrane</keyword>
<accession>A0A8J6U708</accession>
<dbReference type="EMBL" id="JACVXB010000001">
    <property type="protein sequence ID" value="MBD0831210.1"/>
    <property type="molecule type" value="Genomic_DNA"/>
</dbReference>
<feature type="transmembrane region" description="Helical" evidence="1">
    <location>
        <begin position="29"/>
        <end position="46"/>
    </location>
</feature>
<feature type="transmembrane region" description="Helical" evidence="1">
    <location>
        <begin position="188"/>
        <end position="208"/>
    </location>
</feature>
<protein>
    <submittedName>
        <fullName evidence="2">EpsG family protein</fullName>
    </submittedName>
</protein>
<feature type="transmembrane region" description="Helical" evidence="1">
    <location>
        <begin position="228"/>
        <end position="245"/>
    </location>
</feature>
<organism evidence="2 3">
    <name type="scientific">Aestuariibaculum sediminum</name>
    <dbReference type="NCBI Taxonomy" id="2770637"/>
    <lineage>
        <taxon>Bacteria</taxon>
        <taxon>Pseudomonadati</taxon>
        <taxon>Bacteroidota</taxon>
        <taxon>Flavobacteriia</taxon>
        <taxon>Flavobacteriales</taxon>
        <taxon>Flavobacteriaceae</taxon>
    </lineage>
</organism>
<gene>
    <name evidence="2" type="ORF">ICJ83_03600</name>
</gene>
<evidence type="ECO:0000313" key="3">
    <source>
        <dbReference type="Proteomes" id="UP000600588"/>
    </source>
</evidence>
<sequence>MILYILFYFIIFCFLINYNRSFKLKYFNYCYSLVFLFSAFRFDVGYDFPLYYGWIKGDYKFIEDQLNRLEFLSRSLVVFSHDIGFYQLFFIITSFIIIYLTYRSIKEYSSDYVISTLVFLSFPIFFFNSLSIIRQYVALSIVFYSFKYIRSRVLFKFLSCIFIAFLFHKSAIVAIILYWVYNIKFKNVHFLIIYISGFFSSQLIYILVKSLFPYYLPYLDQNIGVGGDKILLAFQVIGLFILFFVDKKQNDYNYRFYLNTFFIGLFIWSSLAPYGHAGFRGALYFMVFFILLFPEIIILVKERKVLKPMVYLLCFCFFVFTLIMGKLNPHKDPNIPYRVFFLTDKSDFESVKE</sequence>
<feature type="transmembrane region" description="Helical" evidence="1">
    <location>
        <begin position="309"/>
        <end position="327"/>
    </location>
</feature>
<proteinExistence type="predicted"/>
<feature type="transmembrane region" description="Helical" evidence="1">
    <location>
        <begin position="281"/>
        <end position="300"/>
    </location>
</feature>
<feature type="transmembrane region" description="Helical" evidence="1">
    <location>
        <begin position="112"/>
        <end position="133"/>
    </location>
</feature>
<keyword evidence="1" id="KW-0472">Membrane</keyword>
<feature type="transmembrane region" description="Helical" evidence="1">
    <location>
        <begin position="6"/>
        <end position="22"/>
    </location>
</feature>
<comment type="caution">
    <text evidence="2">The sequence shown here is derived from an EMBL/GenBank/DDBJ whole genome shotgun (WGS) entry which is preliminary data.</text>
</comment>
<name>A0A8J6U708_9FLAO</name>
<dbReference type="InterPro" id="IPR049458">
    <property type="entry name" value="EpsG-like"/>
</dbReference>
<feature type="transmembrane region" description="Helical" evidence="1">
    <location>
        <begin position="257"/>
        <end position="275"/>
    </location>
</feature>
<dbReference type="AlphaFoldDB" id="A0A8J6U708"/>
<dbReference type="RefSeq" id="WP_188228976.1">
    <property type="nucleotide sequence ID" value="NZ_JACVXB010000001.1"/>
</dbReference>
<evidence type="ECO:0000313" key="2">
    <source>
        <dbReference type="EMBL" id="MBD0831210.1"/>
    </source>
</evidence>
<evidence type="ECO:0000256" key="1">
    <source>
        <dbReference type="SAM" id="Phobius"/>
    </source>
</evidence>
<dbReference type="Proteomes" id="UP000600588">
    <property type="component" value="Unassembled WGS sequence"/>
</dbReference>
<keyword evidence="3" id="KW-1185">Reference proteome</keyword>
<keyword evidence="1" id="KW-1133">Transmembrane helix</keyword>
<feature type="transmembrane region" description="Helical" evidence="1">
    <location>
        <begin position="83"/>
        <end position="100"/>
    </location>
</feature>